<keyword evidence="2" id="KW-0413">Isomerase</keyword>
<feature type="signal peptide" evidence="3">
    <location>
        <begin position="1"/>
        <end position="19"/>
    </location>
</feature>
<keyword evidence="5" id="KW-1185">Reference proteome</keyword>
<evidence type="ECO:0000256" key="2">
    <source>
        <dbReference type="ARBA" id="ARBA00023235"/>
    </source>
</evidence>
<evidence type="ECO:0000256" key="1">
    <source>
        <dbReference type="ARBA" id="ARBA00008558"/>
    </source>
</evidence>
<dbReference type="RefSeq" id="WP_205156719.1">
    <property type="nucleotide sequence ID" value="NZ_JAFEUM010000001.1"/>
</dbReference>
<dbReference type="EMBL" id="JAFEUM010000001">
    <property type="protein sequence ID" value="MBM7035087.1"/>
    <property type="molecule type" value="Genomic_DNA"/>
</dbReference>
<accession>A0ABS2HG69</accession>
<dbReference type="Pfam" id="PF07221">
    <property type="entry name" value="GlcNAc_2-epim"/>
    <property type="match status" value="1"/>
</dbReference>
<comment type="caution">
    <text evidence="4">The sequence shown here is derived from an EMBL/GenBank/DDBJ whole genome shotgun (WGS) entry which is preliminary data.</text>
</comment>
<proteinExistence type="inferred from homology"/>
<protein>
    <submittedName>
        <fullName evidence="4">AGE family epimerase/isomerase</fullName>
    </submittedName>
</protein>
<dbReference type="InterPro" id="IPR012341">
    <property type="entry name" value="6hp_glycosidase-like_sf"/>
</dbReference>
<gene>
    <name evidence="4" type="ORF">JQC93_01605</name>
</gene>
<reference evidence="4 5" key="1">
    <citation type="submission" date="2021-02" db="EMBL/GenBank/DDBJ databases">
        <authorList>
            <person name="Park J.-S."/>
        </authorList>
    </citation>
    <scope>NUCLEOTIDE SEQUENCE [LARGE SCALE GENOMIC DNA]</scope>
    <source>
        <strain evidence="4 5">188UL20-2</strain>
    </source>
</reference>
<sequence>MRLLVKLCFALTFSVSAGASEYPLPTGEEWLTHAQQGLAPYWLMPEAQGEPVGNFPTFRCDDGSLMKLQQLCSELKQGWMEPHYAREYTRMKSRQTYAYGVLFHLTGDPQALKLAKAGVDYLLSELRDIENGGFYSFTINGNPGLEWTQRTSQDLSYALVGLAMYYYLTRDKEVEKVLIDTQAFIFEHYKDIELNELKWVIKNGDGQSNHQRELVAQLDQINAYMLLVTPLLPEPFQSQWRSDLDWLIESMIDNYYSAEDNRFYGAIHDKFAKQQSARHNDYGHTVKAFWMTYLSGRMLDNGGFEELGWQGLKYITDAAASTALIYQVDRYFSDELKLRWKGLRQIPIWISGPYDYSVSSWQWAELAQASMTLHMLEGSQTKHLHYTHNLYFDAWVDHEFGGVGMSPKSVKAFHWGNGYHQFEHALVGYLSAQQHYNQPATLHYALPLTDDLAVSPYYYQAKTQAKTQIGTDQVPILKVEFIDVTP</sequence>
<keyword evidence="3" id="KW-0732">Signal</keyword>
<feature type="chain" id="PRO_5045794830" evidence="3">
    <location>
        <begin position="20"/>
        <end position="486"/>
    </location>
</feature>
<dbReference type="Proteomes" id="UP000809621">
    <property type="component" value="Unassembled WGS sequence"/>
</dbReference>
<dbReference type="InterPro" id="IPR010819">
    <property type="entry name" value="AGE/CE"/>
</dbReference>
<name>A0ABS2HG69_9VIBR</name>
<evidence type="ECO:0000313" key="4">
    <source>
        <dbReference type="EMBL" id="MBM7035087.1"/>
    </source>
</evidence>
<evidence type="ECO:0000313" key="5">
    <source>
        <dbReference type="Proteomes" id="UP000809621"/>
    </source>
</evidence>
<dbReference type="InterPro" id="IPR008928">
    <property type="entry name" value="6-hairpin_glycosidase_sf"/>
</dbReference>
<dbReference type="SUPFAM" id="SSF48208">
    <property type="entry name" value="Six-hairpin glycosidases"/>
    <property type="match status" value="1"/>
</dbReference>
<evidence type="ECO:0000256" key="3">
    <source>
        <dbReference type="SAM" id="SignalP"/>
    </source>
</evidence>
<organism evidence="4 5">
    <name type="scientific">Vibrio ulleungensis</name>
    <dbReference type="NCBI Taxonomy" id="2807619"/>
    <lineage>
        <taxon>Bacteria</taxon>
        <taxon>Pseudomonadati</taxon>
        <taxon>Pseudomonadota</taxon>
        <taxon>Gammaproteobacteria</taxon>
        <taxon>Vibrionales</taxon>
        <taxon>Vibrionaceae</taxon>
        <taxon>Vibrio</taxon>
    </lineage>
</organism>
<dbReference type="Gene3D" id="1.50.10.10">
    <property type="match status" value="1"/>
</dbReference>
<comment type="similarity">
    <text evidence="1">Belongs to the N-acylglucosamine 2-epimerase family.</text>
</comment>